<evidence type="ECO:0000259" key="4">
    <source>
        <dbReference type="PROSITE" id="PS51688"/>
    </source>
</evidence>
<keyword evidence="3" id="KW-0175">Coiled coil</keyword>
<dbReference type="GeneID" id="24607050"/>
<reference evidence="5 6" key="1">
    <citation type="submission" date="2014-07" db="EMBL/GenBank/DDBJ databases">
        <title>Complete Genome of Bacillus megaterium Myophage Mater.</title>
        <authorList>
            <person name="Lancaster J.C."/>
            <person name="Hodde M.K."/>
            <person name="Hernandez A.C."/>
            <person name="Everett G.F.K."/>
        </authorList>
    </citation>
    <scope>NUCLEOTIDE SEQUENCE [LARGE SCALE GENOMIC DNA]</scope>
</reference>
<dbReference type="OrthoDB" id="31578at10239"/>
<dbReference type="Gene3D" id="3.30.750.60">
    <property type="entry name" value="Endosialidase, N-terminal extension domain"/>
    <property type="match status" value="1"/>
</dbReference>
<evidence type="ECO:0000256" key="2">
    <source>
        <dbReference type="ARBA" id="ARBA00022732"/>
    </source>
</evidence>
<feature type="coiled-coil region" evidence="3">
    <location>
        <begin position="947"/>
        <end position="981"/>
    </location>
</feature>
<evidence type="ECO:0000313" key="6">
    <source>
        <dbReference type="Proteomes" id="UP000030206"/>
    </source>
</evidence>
<dbReference type="Gene3D" id="2.150.10.10">
    <property type="entry name" value="Serralysin-like metalloprotease, C-terminal"/>
    <property type="match status" value="1"/>
</dbReference>
<dbReference type="GO" id="GO:0098015">
    <property type="term" value="C:virus tail"/>
    <property type="evidence" value="ECO:0007669"/>
    <property type="project" value="UniProtKB-KW"/>
</dbReference>
<dbReference type="PROSITE" id="PS51688">
    <property type="entry name" value="ICA"/>
    <property type="match status" value="1"/>
</dbReference>
<sequence>MAEDIKKVKLLFRKGTQAELSNLDAGEPGLATDTQNLYVGTGGDSKVQLAKQADLTSLQTKVNNNKSQTDQTLTDHSNKLTQQQSSIEGQYNALQNHEGRIVANEQALPNKVDTTTYNGLKSTVDTLKTNTENSISQLNQDVSALEGTVAQNTSDIEYLKANGGGGGGGSSEDLTELQSEVSTLKSDVSTNKSDISTLKQTTQTQGTAISAAQGDISKNKTDIQTLQATKKEVDDAKGTGTLKEKFDSIEKSQNSEEFEVTTARKVFTLTSGQYVPNSKTLKVYIQGILQSPQDYVQTNSTTVTFKEDVPAGNIVTLEWLQGKLPTQFGHNSTHELGGPDEIDLAKLKNYQEKVVKPIADVYKRSDIFFNMLETTAKGDGATNDTSVFTTLENSFTDKIIELNGKTYLVDSLPTKNKYVNGRFLVGGSYFDASFTINVKSNHGVIALGIGAAKSSPTFPVYSGTDKFYKNIAIGGYALQNSIGSFNNIAIGWNAMDAATSGEFYNIAIGNEALWSVKKTNTSDSFAASRNIAIGMNAMRFNINGHHNVALGRNNLQCSKNGSRNTAIGVNAMAGIAPLDLTGVIADYTKYDSNDTTAIGAEALLNSVGNENTGVGAYAANNLVKATRNVAVGKNALYSLQKDMTVDGNNKIYWSKTGSYVWSGTKITVTMSGHGLQNGNLISLKLTTGSNLKTSEENQYTISNVTTNTFDIVSPLSNNTVGNCSSSWYSDMTANTKTADNNNAIGNYAMENSVSGQNNTAIGTWTLRNIIGEFNSFVGNLSGTNLTSGSFNSALGYGALRAMQDGTTATNLTNVTALGYNTRASGDNQVQLGDANTTTYAFGPVQSRSDKRDKLDIQDTDLGLEFIKKVPIRKFRYNYRDLYEEGDNSKGDKAGKRFHQGVIAQEVKKVMDDLGVDFGGYQDHKVNGGSDVLSIGYEEFIPVSMKAIQELAEKDKLKDQKIEKLESAIASLLERVEKLEGGN</sequence>
<dbReference type="Gene3D" id="1.20.5.340">
    <property type="match status" value="2"/>
</dbReference>
<dbReference type="Pfam" id="PF18454">
    <property type="entry name" value="Mtd_N"/>
    <property type="match status" value="1"/>
</dbReference>
<evidence type="ECO:0000256" key="1">
    <source>
        <dbReference type="ARBA" id="ARBA00004328"/>
    </source>
</evidence>
<organism evidence="5 6">
    <name type="scientific">Bacillus phage Mater</name>
    <dbReference type="NCBI Taxonomy" id="1540090"/>
    <lineage>
        <taxon>Viruses</taxon>
        <taxon>Duplodnaviria</taxon>
        <taxon>Heunggongvirae</taxon>
        <taxon>Uroviricota</taxon>
        <taxon>Caudoviricetes</taxon>
        <taxon>Herelleviridae</taxon>
        <taxon>Bastillevirinae</taxon>
        <taxon>Matervirus</taxon>
        <taxon>Matervirus mater</taxon>
    </lineage>
</organism>
<dbReference type="InterPro" id="IPR024429">
    <property type="entry name" value="Endosialidase_N-extension"/>
</dbReference>
<accession>A0A0A0RUQ7</accession>
<keyword evidence="6" id="KW-1185">Reference proteome</keyword>
<dbReference type="InterPro" id="IPR041352">
    <property type="entry name" value="Mtd_N"/>
</dbReference>
<dbReference type="InterPro" id="IPR030392">
    <property type="entry name" value="S74_ICA"/>
</dbReference>
<proteinExistence type="predicted"/>
<feature type="domain" description="Peptidase S74" evidence="4">
    <location>
        <begin position="848"/>
        <end position="968"/>
    </location>
</feature>
<dbReference type="EMBL" id="KM236245">
    <property type="protein sequence ID" value="AIW03308.1"/>
    <property type="molecule type" value="Genomic_DNA"/>
</dbReference>
<protein>
    <submittedName>
        <fullName evidence="5">Tail spike protein</fullName>
    </submittedName>
</protein>
<keyword evidence="2" id="KW-0946">Virion</keyword>
<dbReference type="Pfam" id="PF13884">
    <property type="entry name" value="Peptidase_S74"/>
    <property type="match status" value="1"/>
</dbReference>
<keyword evidence="2" id="KW-1227">Viral tail protein</keyword>
<dbReference type="KEGG" id="vg:24607050"/>
<dbReference type="Proteomes" id="UP000030206">
    <property type="component" value="Segment"/>
</dbReference>
<evidence type="ECO:0000256" key="3">
    <source>
        <dbReference type="SAM" id="Coils"/>
    </source>
</evidence>
<dbReference type="Gene3D" id="1.10.10.10">
    <property type="entry name" value="Winged helix-like DNA-binding domain superfamily/Winged helix DNA-binding domain"/>
    <property type="match status" value="1"/>
</dbReference>
<comment type="subcellular location">
    <subcellularLocation>
        <location evidence="1">Virion</location>
    </subcellularLocation>
</comment>
<name>A0A0A0RUQ7_9CAUD</name>
<evidence type="ECO:0000313" key="5">
    <source>
        <dbReference type="EMBL" id="AIW03308.1"/>
    </source>
</evidence>
<dbReference type="Pfam" id="PF12218">
    <property type="entry name" value="End_N_terminal"/>
    <property type="match status" value="1"/>
</dbReference>
<gene>
    <name evidence="5" type="ORF">CPT_Mater151</name>
</gene>
<dbReference type="RefSeq" id="YP_009151110.1">
    <property type="nucleotide sequence ID" value="NC_027366.1"/>
</dbReference>
<dbReference type="InterPro" id="IPR036388">
    <property type="entry name" value="WH-like_DNA-bd_sf"/>
</dbReference>
<dbReference type="InterPro" id="IPR011049">
    <property type="entry name" value="Serralysin-like_metalloprot_C"/>
</dbReference>